<reference evidence="1" key="1">
    <citation type="journal article" date="2018" name="Genome Biol.">
        <title>SKESA: strategic k-mer extension for scrupulous assemblies.</title>
        <authorList>
            <person name="Souvorov A."/>
            <person name="Agarwala R."/>
            <person name="Lipman D.J."/>
        </authorList>
    </citation>
    <scope>NUCLEOTIDE SEQUENCE</scope>
    <source>
        <strain evidence="1">Morganella morganii ARLG-3209</strain>
    </source>
</reference>
<sequence>MMLTEKERRLVVEAAFAGINHGLQRQVRGILPALPLLVEDTSLQALCRAVLLAGLNESVQAHRALADVAPPEAEAVKTWLKKA</sequence>
<reference evidence="1" key="2">
    <citation type="submission" date="2020-10" db="EMBL/GenBank/DDBJ databases">
        <authorList>
            <consortium name="NCBI Pathogen Detection Project"/>
        </authorList>
    </citation>
    <scope>NUCLEOTIDE SEQUENCE</scope>
    <source>
        <strain evidence="1">Morganella morganii ARLG-3209</strain>
    </source>
</reference>
<dbReference type="InterPro" id="IPR010437">
    <property type="entry name" value="T3SS_SsaH/EsaH"/>
</dbReference>
<dbReference type="NCBIfam" id="TIGR02498">
    <property type="entry name" value="type_III_ssaH"/>
    <property type="match status" value="1"/>
</dbReference>
<organism evidence="1 2">
    <name type="scientific">Morganella morganii</name>
    <name type="common">Proteus morganii</name>
    <dbReference type="NCBI Taxonomy" id="582"/>
    <lineage>
        <taxon>Bacteria</taxon>
        <taxon>Pseudomonadati</taxon>
        <taxon>Pseudomonadota</taxon>
        <taxon>Gammaproteobacteria</taxon>
        <taxon>Enterobacterales</taxon>
        <taxon>Morganellaceae</taxon>
        <taxon>Morganella</taxon>
    </lineage>
</organism>
<gene>
    <name evidence="1" type="ORF">I8608_001564</name>
</gene>
<name>A0AAN5MEB3_MORMO</name>
<dbReference type="EMBL" id="DACSWI010000003">
    <property type="protein sequence ID" value="HAT3808737.1"/>
    <property type="molecule type" value="Genomic_DNA"/>
</dbReference>
<proteinExistence type="predicted"/>
<accession>A0AAN5MEB3</accession>
<dbReference type="AlphaFoldDB" id="A0AAN5MEB3"/>
<comment type="caution">
    <text evidence="1">The sequence shown here is derived from an EMBL/GenBank/DDBJ whole genome shotgun (WGS) entry which is preliminary data.</text>
</comment>
<dbReference type="Pfam" id="PF06287">
    <property type="entry name" value="DUF1039"/>
    <property type="match status" value="1"/>
</dbReference>
<protein>
    <submittedName>
        <fullName evidence="1">EscG/YscG/SsaH family type III secretion system needle protein co-chaperone</fullName>
    </submittedName>
</protein>
<evidence type="ECO:0000313" key="2">
    <source>
        <dbReference type="Proteomes" id="UP000865968"/>
    </source>
</evidence>
<dbReference type="Proteomes" id="UP000865968">
    <property type="component" value="Unassembled WGS sequence"/>
</dbReference>
<evidence type="ECO:0000313" key="1">
    <source>
        <dbReference type="EMBL" id="HAT3808737.1"/>
    </source>
</evidence>